<protein>
    <recommendedName>
        <fullName evidence="7">NAD(P)-binding protein</fullName>
    </recommendedName>
</protein>
<dbReference type="InterPro" id="IPR036291">
    <property type="entry name" value="NAD(P)-bd_dom_sf"/>
</dbReference>
<reference evidence="5 6" key="1">
    <citation type="submission" date="2023-08" db="EMBL/GenBank/DDBJ databases">
        <title>Black Yeasts Isolated from many extreme environments.</title>
        <authorList>
            <person name="Coleine C."/>
            <person name="Stajich J.E."/>
            <person name="Selbmann L."/>
        </authorList>
    </citation>
    <scope>NUCLEOTIDE SEQUENCE [LARGE SCALE GENOMIC DNA]</scope>
    <source>
        <strain evidence="5 6">CCFEE 5935</strain>
    </source>
</reference>
<accession>A0AAV9PM74</accession>
<dbReference type="PANTHER" id="PTHR43976">
    <property type="entry name" value="SHORT CHAIN DEHYDROGENASE"/>
    <property type="match status" value="1"/>
</dbReference>
<evidence type="ECO:0000256" key="2">
    <source>
        <dbReference type="ARBA" id="ARBA00022857"/>
    </source>
</evidence>
<dbReference type="GO" id="GO:0016491">
    <property type="term" value="F:oxidoreductase activity"/>
    <property type="evidence" value="ECO:0007669"/>
    <property type="project" value="UniProtKB-KW"/>
</dbReference>
<keyword evidence="6" id="KW-1185">Reference proteome</keyword>
<dbReference type="CDD" id="cd05374">
    <property type="entry name" value="17beta-HSD-like_SDR_c"/>
    <property type="match status" value="1"/>
</dbReference>
<gene>
    <name evidence="5" type="ORF">LTR77_001208</name>
</gene>
<proteinExistence type="inferred from homology"/>
<dbReference type="PRINTS" id="PR00081">
    <property type="entry name" value="GDHRDH"/>
</dbReference>
<evidence type="ECO:0008006" key="7">
    <source>
        <dbReference type="Google" id="ProtNLM"/>
    </source>
</evidence>
<keyword evidence="3" id="KW-0560">Oxidoreductase</keyword>
<evidence type="ECO:0000313" key="5">
    <source>
        <dbReference type="EMBL" id="KAK5174128.1"/>
    </source>
</evidence>
<dbReference type="RefSeq" id="XP_064662797.1">
    <property type="nucleotide sequence ID" value="XM_064798470.1"/>
</dbReference>
<dbReference type="PRINTS" id="PR00080">
    <property type="entry name" value="SDRFAMILY"/>
</dbReference>
<name>A0AAV9PM74_9PEZI</name>
<comment type="similarity">
    <text evidence="1 4">Belongs to the short-chain dehydrogenases/reductases (SDR) family.</text>
</comment>
<keyword evidence="2" id="KW-0521">NADP</keyword>
<dbReference type="SUPFAM" id="SSF51735">
    <property type="entry name" value="NAD(P)-binding Rossmann-fold domains"/>
    <property type="match status" value="1"/>
</dbReference>
<sequence length="284" mass="31131">MATPVWFITAASSGFGKYTALEALKNGHRVIATARSSKKIEHLKEKGAVTMDLDVVQPLEEIQTIVKEAHSKFGRIDYLINAAGYILEGAIEEASPKETYDTFNVNVFGILNVTRAVLPYMREQKSGAIAHFGSVGSWGGAPAGGLYCATKWAITGVTESLRPEVAPFGIDVCVIEPGYFRTGFLNAGARVSTEKRIQAYDETTAGQVRAVYDERASKQLGDVEKGCKVIFEVMAKKGGKEVPMRLVLGSDAYEMIKAKCDSTKELLEEWKEVIVSTDHEVKYY</sequence>
<dbReference type="InterPro" id="IPR002347">
    <property type="entry name" value="SDR_fam"/>
</dbReference>
<dbReference type="InterPro" id="IPR051911">
    <property type="entry name" value="SDR_oxidoreductase"/>
</dbReference>
<dbReference type="EMBL" id="JAVRRT010000002">
    <property type="protein sequence ID" value="KAK5174128.1"/>
    <property type="molecule type" value="Genomic_DNA"/>
</dbReference>
<evidence type="ECO:0000256" key="1">
    <source>
        <dbReference type="ARBA" id="ARBA00006484"/>
    </source>
</evidence>
<evidence type="ECO:0000256" key="4">
    <source>
        <dbReference type="RuleBase" id="RU000363"/>
    </source>
</evidence>
<dbReference type="InterPro" id="IPR020904">
    <property type="entry name" value="Sc_DH/Rdtase_CS"/>
</dbReference>
<dbReference type="AlphaFoldDB" id="A0AAV9PM74"/>
<dbReference type="GeneID" id="89922556"/>
<organism evidence="5 6">
    <name type="scientific">Saxophila tyrrhenica</name>
    <dbReference type="NCBI Taxonomy" id="1690608"/>
    <lineage>
        <taxon>Eukaryota</taxon>
        <taxon>Fungi</taxon>
        <taxon>Dikarya</taxon>
        <taxon>Ascomycota</taxon>
        <taxon>Pezizomycotina</taxon>
        <taxon>Dothideomycetes</taxon>
        <taxon>Dothideomycetidae</taxon>
        <taxon>Mycosphaerellales</taxon>
        <taxon>Extremaceae</taxon>
        <taxon>Saxophila</taxon>
    </lineage>
</organism>
<dbReference type="Pfam" id="PF00106">
    <property type="entry name" value="adh_short"/>
    <property type="match status" value="1"/>
</dbReference>
<dbReference type="Proteomes" id="UP001337655">
    <property type="component" value="Unassembled WGS sequence"/>
</dbReference>
<dbReference type="PROSITE" id="PS00061">
    <property type="entry name" value="ADH_SHORT"/>
    <property type="match status" value="1"/>
</dbReference>
<evidence type="ECO:0000256" key="3">
    <source>
        <dbReference type="ARBA" id="ARBA00023002"/>
    </source>
</evidence>
<comment type="caution">
    <text evidence="5">The sequence shown here is derived from an EMBL/GenBank/DDBJ whole genome shotgun (WGS) entry which is preliminary data.</text>
</comment>
<dbReference type="PANTHER" id="PTHR43976:SF16">
    <property type="entry name" value="SHORT-CHAIN DEHYDROGENASE_REDUCTASE FAMILY PROTEIN"/>
    <property type="match status" value="1"/>
</dbReference>
<dbReference type="Gene3D" id="3.40.50.720">
    <property type="entry name" value="NAD(P)-binding Rossmann-like Domain"/>
    <property type="match status" value="1"/>
</dbReference>
<evidence type="ECO:0000313" key="6">
    <source>
        <dbReference type="Proteomes" id="UP001337655"/>
    </source>
</evidence>